<sequence>MENSTMTQYETAKAFFEACETGKGWEGCKPFCYEGARFSCQADALAEMTTLAEYAEWMKGLLTPVPDGRYKLTAFAADETRGTVVAAAEFHGTQTGEGGPVAPTGKAVVSDYAYVMQFDGDKISHMTKIWNDGHALRGLGWA</sequence>
<organism evidence="2 3">
    <name type="scientific">Roseobacter litoralis (strain ATCC 49566 / DSM 6996 / JCM 21268 / NBRC 15278 / OCh 149)</name>
    <dbReference type="NCBI Taxonomy" id="391595"/>
    <lineage>
        <taxon>Bacteria</taxon>
        <taxon>Pseudomonadati</taxon>
        <taxon>Pseudomonadota</taxon>
        <taxon>Alphaproteobacteria</taxon>
        <taxon>Rhodobacterales</taxon>
        <taxon>Roseobacteraceae</taxon>
        <taxon>Roseobacter</taxon>
    </lineage>
</organism>
<dbReference type="eggNOG" id="COG3631">
    <property type="taxonomic scope" value="Bacteria"/>
</dbReference>
<dbReference type="InterPro" id="IPR032710">
    <property type="entry name" value="NTF2-like_dom_sf"/>
</dbReference>
<dbReference type="STRING" id="391595.RLO149_c022090"/>
<proteinExistence type="predicted"/>
<dbReference type="HOGENOM" id="CLU_129587_0_0_5"/>
<gene>
    <name evidence="2" type="ordered locus">RLO149_c022090</name>
</gene>
<dbReference type="EMBL" id="CP002623">
    <property type="protein sequence ID" value="AEI94185.1"/>
    <property type="molecule type" value="Genomic_DNA"/>
</dbReference>
<evidence type="ECO:0000313" key="3">
    <source>
        <dbReference type="Proteomes" id="UP000001353"/>
    </source>
</evidence>
<dbReference type="Pfam" id="PF12680">
    <property type="entry name" value="SnoaL_2"/>
    <property type="match status" value="1"/>
</dbReference>
<protein>
    <recommendedName>
        <fullName evidence="1">SnoaL-like domain-containing protein</fullName>
    </recommendedName>
</protein>
<feature type="domain" description="SnoaL-like" evidence="1">
    <location>
        <begin position="13"/>
        <end position="125"/>
    </location>
</feature>
<dbReference type="KEGG" id="rli:RLO149_c022090"/>
<reference evidence="2 3" key="1">
    <citation type="journal article" date="2011" name="BMC Genomics">
        <title>Comparative genome analysis and genome-guided physiological analysis of Roseobacter litoralis.</title>
        <authorList>
            <person name="Kalhoefer D."/>
            <person name="Thole S."/>
            <person name="Voget S."/>
            <person name="Lehmann R."/>
            <person name="Liesegang H."/>
            <person name="Wollher A."/>
            <person name="Daniel R."/>
            <person name="Simon M."/>
            <person name="Brinkhoff T."/>
        </authorList>
    </citation>
    <scope>NUCLEOTIDE SEQUENCE [LARGE SCALE GENOMIC DNA]</scope>
    <source>
        <strain evidence="3">ATCC 49566 / DSM 6996 / JCM 21268 / NBRC 15278 / OCh 149</strain>
    </source>
</reference>
<dbReference type="AlphaFoldDB" id="F7ZA32"/>
<evidence type="ECO:0000259" key="1">
    <source>
        <dbReference type="Pfam" id="PF12680"/>
    </source>
</evidence>
<keyword evidence="3" id="KW-1185">Reference proteome</keyword>
<name>F7ZA32_ROSLO</name>
<dbReference type="Gene3D" id="3.10.450.50">
    <property type="match status" value="1"/>
</dbReference>
<dbReference type="Proteomes" id="UP000001353">
    <property type="component" value="Chromosome"/>
</dbReference>
<dbReference type="SUPFAM" id="SSF54427">
    <property type="entry name" value="NTF2-like"/>
    <property type="match status" value="1"/>
</dbReference>
<dbReference type="InterPro" id="IPR037401">
    <property type="entry name" value="SnoaL-like"/>
</dbReference>
<accession>F7ZA32</accession>
<evidence type="ECO:0000313" key="2">
    <source>
        <dbReference type="EMBL" id="AEI94185.1"/>
    </source>
</evidence>